<dbReference type="PANTHER" id="PTHR22734">
    <property type="entry name" value="U3 SMALL NUCLEOLAR RIBONUCLEOPROTEIN PROTEIN IMP4"/>
    <property type="match status" value="1"/>
</dbReference>
<dbReference type="Proteomes" id="UP000759537">
    <property type="component" value="Unassembled WGS sequence"/>
</dbReference>
<dbReference type="GO" id="GO:0000470">
    <property type="term" value="P:maturation of LSU-rRNA"/>
    <property type="evidence" value="ECO:0007669"/>
    <property type="project" value="TreeGrafter"/>
</dbReference>
<comment type="caution">
    <text evidence="3">The sequence shown here is derived from an EMBL/GenBank/DDBJ whole genome shotgun (WGS) entry which is preliminary data.</text>
</comment>
<dbReference type="SMART" id="SM00879">
    <property type="entry name" value="Brix"/>
    <property type="match status" value="1"/>
</dbReference>
<dbReference type="GO" id="GO:0005730">
    <property type="term" value="C:nucleolus"/>
    <property type="evidence" value="ECO:0007669"/>
    <property type="project" value="TreeGrafter"/>
</dbReference>
<dbReference type="Gene3D" id="3.40.50.10480">
    <property type="entry name" value="Probable brix-domain ribosomal biogenesis protein"/>
    <property type="match status" value="1"/>
</dbReference>
<accession>A0A9P5T8W4</accession>
<proteinExistence type="predicted"/>
<evidence type="ECO:0000256" key="1">
    <source>
        <dbReference type="SAM" id="MobiDB-lite"/>
    </source>
</evidence>
<evidence type="ECO:0000259" key="2">
    <source>
        <dbReference type="PROSITE" id="PS50833"/>
    </source>
</evidence>
<dbReference type="EMBL" id="WHVB01000009">
    <property type="protein sequence ID" value="KAF8479702.1"/>
    <property type="molecule type" value="Genomic_DNA"/>
</dbReference>
<name>A0A9P5T8W4_9AGAM</name>
<evidence type="ECO:0000313" key="4">
    <source>
        <dbReference type="Proteomes" id="UP000759537"/>
    </source>
</evidence>
<sequence length="377" mass="42554">MPSSHRFEPKAIKNKRKREEVFHKAKKDKGQAKLQRRLANAKREADDPKAKQKRLAENVPRTLENTREFDPSFLTADPSTPTPTAAAAQQQPAAEAAADIASDPFSSYFSSTDDPTIPPKVLITTSPKATRTTYEFCDELVGIFPGAEFHRRPKTRGFEMGKIAGWAAGRGFTNLVVVNENMKKPNAITLVHLPDGPTAYLRLSSIELTKKIFGHARATPHHPELVLNNFVTRLGHTVGRMFQTFFPPLPEFQGRQVVTLHNQRDFLFFRRHRYAFRSTEKVALQEIGPRFTLKLRSLKKGLPAVDYLGDVAKPLEFDDFSELEEKTERPAEGQGESGGSEVPAEAVNPSKKVPPKADEYEWVWKPELETSRRTFFM</sequence>
<protein>
    <submittedName>
        <fullName evidence="3">Brix-domain-containing protein</fullName>
    </submittedName>
</protein>
<evidence type="ECO:0000313" key="3">
    <source>
        <dbReference type="EMBL" id="KAF8479702.1"/>
    </source>
</evidence>
<dbReference type="Pfam" id="PF04427">
    <property type="entry name" value="Brix"/>
    <property type="match status" value="1"/>
</dbReference>
<dbReference type="SUPFAM" id="SSF52954">
    <property type="entry name" value="Class II aaRS ABD-related"/>
    <property type="match status" value="1"/>
</dbReference>
<feature type="region of interest" description="Disordered" evidence="1">
    <location>
        <begin position="324"/>
        <end position="355"/>
    </location>
</feature>
<feature type="region of interest" description="Disordered" evidence="1">
    <location>
        <begin position="1"/>
        <end position="97"/>
    </location>
</feature>
<dbReference type="AlphaFoldDB" id="A0A9P5T8W4"/>
<dbReference type="GO" id="GO:0000460">
    <property type="term" value="P:maturation of 5.8S rRNA"/>
    <property type="evidence" value="ECO:0007669"/>
    <property type="project" value="TreeGrafter"/>
</dbReference>
<dbReference type="GO" id="GO:0030687">
    <property type="term" value="C:preribosome, large subunit precursor"/>
    <property type="evidence" value="ECO:0007669"/>
    <property type="project" value="TreeGrafter"/>
</dbReference>
<dbReference type="InterPro" id="IPR007109">
    <property type="entry name" value="Brix"/>
</dbReference>
<reference evidence="3" key="1">
    <citation type="submission" date="2019-10" db="EMBL/GenBank/DDBJ databases">
        <authorList>
            <consortium name="DOE Joint Genome Institute"/>
            <person name="Kuo A."/>
            <person name="Miyauchi S."/>
            <person name="Kiss E."/>
            <person name="Drula E."/>
            <person name="Kohler A."/>
            <person name="Sanchez-Garcia M."/>
            <person name="Andreopoulos B."/>
            <person name="Barry K.W."/>
            <person name="Bonito G."/>
            <person name="Buee M."/>
            <person name="Carver A."/>
            <person name="Chen C."/>
            <person name="Cichocki N."/>
            <person name="Clum A."/>
            <person name="Culley D."/>
            <person name="Crous P.W."/>
            <person name="Fauchery L."/>
            <person name="Girlanda M."/>
            <person name="Hayes R."/>
            <person name="Keri Z."/>
            <person name="LaButti K."/>
            <person name="Lipzen A."/>
            <person name="Lombard V."/>
            <person name="Magnuson J."/>
            <person name="Maillard F."/>
            <person name="Morin E."/>
            <person name="Murat C."/>
            <person name="Nolan M."/>
            <person name="Ohm R."/>
            <person name="Pangilinan J."/>
            <person name="Pereira M."/>
            <person name="Perotto S."/>
            <person name="Peter M."/>
            <person name="Riley R."/>
            <person name="Sitrit Y."/>
            <person name="Stielow B."/>
            <person name="Szollosi G."/>
            <person name="Zifcakova L."/>
            <person name="Stursova M."/>
            <person name="Spatafora J.W."/>
            <person name="Tedersoo L."/>
            <person name="Vaario L.-M."/>
            <person name="Yamada A."/>
            <person name="Yan M."/>
            <person name="Wang P."/>
            <person name="Xu J."/>
            <person name="Bruns T."/>
            <person name="Baldrian P."/>
            <person name="Vilgalys R."/>
            <person name="Henrissat B."/>
            <person name="Grigoriev I.V."/>
            <person name="Hibbett D."/>
            <person name="Nagy L.G."/>
            <person name="Martin F.M."/>
        </authorList>
    </citation>
    <scope>NUCLEOTIDE SEQUENCE</scope>
    <source>
        <strain evidence="3">Prilba</strain>
    </source>
</reference>
<dbReference type="PANTHER" id="PTHR22734:SF3">
    <property type="entry name" value="RIBOSOME PRODUCTION FACTOR 1"/>
    <property type="match status" value="1"/>
</dbReference>
<feature type="domain" description="Brix" evidence="2">
    <location>
        <begin position="119"/>
        <end position="304"/>
    </location>
</feature>
<keyword evidence="4" id="KW-1185">Reference proteome</keyword>
<feature type="compositionally biased region" description="Low complexity" evidence="1">
    <location>
        <begin position="76"/>
        <end position="97"/>
    </location>
</feature>
<gene>
    <name evidence="3" type="ORF">DFH94DRAFT_492941</name>
</gene>
<dbReference type="GO" id="GO:0042134">
    <property type="term" value="F:rRNA primary transcript binding"/>
    <property type="evidence" value="ECO:0007669"/>
    <property type="project" value="InterPro"/>
</dbReference>
<feature type="compositionally biased region" description="Basic and acidic residues" evidence="1">
    <location>
        <begin position="41"/>
        <end position="56"/>
    </location>
</feature>
<dbReference type="InterPro" id="IPR044281">
    <property type="entry name" value="IMP4/RPF1"/>
</dbReference>
<dbReference type="PROSITE" id="PS50833">
    <property type="entry name" value="BRIX"/>
    <property type="match status" value="1"/>
</dbReference>
<organism evidence="3 4">
    <name type="scientific">Russula ochroleuca</name>
    <dbReference type="NCBI Taxonomy" id="152965"/>
    <lineage>
        <taxon>Eukaryota</taxon>
        <taxon>Fungi</taxon>
        <taxon>Dikarya</taxon>
        <taxon>Basidiomycota</taxon>
        <taxon>Agaricomycotina</taxon>
        <taxon>Agaricomycetes</taxon>
        <taxon>Russulales</taxon>
        <taxon>Russulaceae</taxon>
        <taxon>Russula</taxon>
    </lineage>
</organism>
<feature type="compositionally biased region" description="Basic and acidic residues" evidence="1">
    <location>
        <begin position="1"/>
        <end position="31"/>
    </location>
</feature>
<reference evidence="3" key="2">
    <citation type="journal article" date="2020" name="Nat. Commun.">
        <title>Large-scale genome sequencing of mycorrhizal fungi provides insights into the early evolution of symbiotic traits.</title>
        <authorList>
            <person name="Miyauchi S."/>
            <person name="Kiss E."/>
            <person name="Kuo A."/>
            <person name="Drula E."/>
            <person name="Kohler A."/>
            <person name="Sanchez-Garcia M."/>
            <person name="Morin E."/>
            <person name="Andreopoulos B."/>
            <person name="Barry K.W."/>
            <person name="Bonito G."/>
            <person name="Buee M."/>
            <person name="Carver A."/>
            <person name="Chen C."/>
            <person name="Cichocki N."/>
            <person name="Clum A."/>
            <person name="Culley D."/>
            <person name="Crous P.W."/>
            <person name="Fauchery L."/>
            <person name="Girlanda M."/>
            <person name="Hayes R.D."/>
            <person name="Keri Z."/>
            <person name="LaButti K."/>
            <person name="Lipzen A."/>
            <person name="Lombard V."/>
            <person name="Magnuson J."/>
            <person name="Maillard F."/>
            <person name="Murat C."/>
            <person name="Nolan M."/>
            <person name="Ohm R.A."/>
            <person name="Pangilinan J."/>
            <person name="Pereira M.F."/>
            <person name="Perotto S."/>
            <person name="Peter M."/>
            <person name="Pfister S."/>
            <person name="Riley R."/>
            <person name="Sitrit Y."/>
            <person name="Stielow J.B."/>
            <person name="Szollosi G."/>
            <person name="Zifcakova L."/>
            <person name="Stursova M."/>
            <person name="Spatafora J.W."/>
            <person name="Tedersoo L."/>
            <person name="Vaario L.M."/>
            <person name="Yamada A."/>
            <person name="Yan M."/>
            <person name="Wang P."/>
            <person name="Xu J."/>
            <person name="Bruns T."/>
            <person name="Baldrian P."/>
            <person name="Vilgalys R."/>
            <person name="Dunand C."/>
            <person name="Henrissat B."/>
            <person name="Grigoriev I.V."/>
            <person name="Hibbett D."/>
            <person name="Nagy L.G."/>
            <person name="Martin F.M."/>
        </authorList>
    </citation>
    <scope>NUCLEOTIDE SEQUENCE</scope>
    <source>
        <strain evidence="3">Prilba</strain>
    </source>
</reference>
<dbReference type="OrthoDB" id="264354at2759"/>